<organism evidence="1 2">
    <name type="scientific">Flavobacterium fontis</name>
    <dbReference type="NCBI Taxonomy" id="1124188"/>
    <lineage>
        <taxon>Bacteria</taxon>
        <taxon>Pseudomonadati</taxon>
        <taxon>Bacteroidota</taxon>
        <taxon>Flavobacteriia</taxon>
        <taxon>Flavobacteriales</taxon>
        <taxon>Flavobacteriaceae</taxon>
        <taxon>Flavobacterium</taxon>
    </lineage>
</organism>
<sequence>MRKLVFTFMLILIGHWNCFSQTVLDTDELNNLDNVFLYSLKRYCESLDSLKVKTVFVKDGEHIGQIWPKKIKSFEIKYLGYFDYRKVIRENDGNVTMVGIGPLQYRKGKFYVDVIPFSTTYSKRAVHFSNGGGLTVYFEYDKERKGLIYKTEEWGGI</sequence>
<protein>
    <submittedName>
        <fullName evidence="1">Uncharacterized protein</fullName>
    </submittedName>
</protein>
<dbReference type="RefSeq" id="WP_143161820.1">
    <property type="nucleotide sequence ID" value="NZ_FQVQ01000023.1"/>
</dbReference>
<evidence type="ECO:0000313" key="1">
    <source>
        <dbReference type="EMBL" id="SHF83577.1"/>
    </source>
</evidence>
<dbReference type="STRING" id="1124188.SAMN05444377_1235"/>
<dbReference type="Proteomes" id="UP000184147">
    <property type="component" value="Unassembled WGS sequence"/>
</dbReference>
<name>A0A1M5EWM2_9FLAO</name>
<gene>
    <name evidence="1" type="ORF">SAMN05444377_1235</name>
</gene>
<dbReference type="AlphaFoldDB" id="A0A1M5EWM2"/>
<evidence type="ECO:0000313" key="2">
    <source>
        <dbReference type="Proteomes" id="UP000184147"/>
    </source>
</evidence>
<keyword evidence="2" id="KW-1185">Reference proteome</keyword>
<proteinExistence type="predicted"/>
<dbReference type="EMBL" id="FQVQ01000023">
    <property type="protein sequence ID" value="SHF83577.1"/>
    <property type="molecule type" value="Genomic_DNA"/>
</dbReference>
<accession>A0A1M5EWM2</accession>
<reference evidence="1 2" key="1">
    <citation type="submission" date="2016-11" db="EMBL/GenBank/DDBJ databases">
        <authorList>
            <person name="Jaros S."/>
            <person name="Januszkiewicz K."/>
            <person name="Wedrychowicz H."/>
        </authorList>
    </citation>
    <scope>NUCLEOTIDE SEQUENCE [LARGE SCALE GENOMIC DNA]</scope>
    <source>
        <strain evidence="1 2">DSM 25660</strain>
    </source>
</reference>
<dbReference type="OrthoDB" id="673246at2"/>